<dbReference type="GO" id="GO:0032259">
    <property type="term" value="P:methylation"/>
    <property type="evidence" value="ECO:0007669"/>
    <property type="project" value="UniProtKB-KW"/>
</dbReference>
<sequence length="275" mass="29952">MGAAYPGPVPSQRPVGSPTRGTTAPNRLRRADRWLVGTQAARIRLGDDPPVMVDLGYGRLGTTTREWADRLATVRDDLDVVGVEISPDRVAAAQPLARPGLRFVLGGFEVPTPPARVIRAFNVLRQYDEGEVGQAWAGLQAALDEHGVVVDGTCSELGRLGSWVMLDREGPRSLTLSWRLRDLDLDATPPSVVAERLPKALIHRNVPGEGVHDLLRDLDDAWARTAGWATYGARAHAVEAFGLLARRWPVLDGPRRWRLGELTLAWEPVAPASPA</sequence>
<name>A0A176QEW8_9MICO</name>
<dbReference type="SUPFAM" id="SSF53335">
    <property type="entry name" value="S-adenosyl-L-methionine-dependent methyltransferases"/>
    <property type="match status" value="1"/>
</dbReference>
<comment type="caution">
    <text evidence="2">The sequence shown here is derived from an EMBL/GenBank/DDBJ whole genome shotgun (WGS) entry which is preliminary data.</text>
</comment>
<gene>
    <name evidence="2" type="ORF">AWH69_00515</name>
</gene>
<keyword evidence="3" id="KW-1185">Reference proteome</keyword>
<dbReference type="InterPro" id="IPR029063">
    <property type="entry name" value="SAM-dependent_MTases_sf"/>
</dbReference>
<dbReference type="AlphaFoldDB" id="A0A176QEW8"/>
<dbReference type="Proteomes" id="UP000076976">
    <property type="component" value="Unassembled WGS sequence"/>
</dbReference>
<evidence type="ECO:0000313" key="2">
    <source>
        <dbReference type="EMBL" id="OAB88335.1"/>
    </source>
</evidence>
<dbReference type="GO" id="GO:0008168">
    <property type="term" value="F:methyltransferase activity"/>
    <property type="evidence" value="ECO:0007669"/>
    <property type="project" value="UniProtKB-KW"/>
</dbReference>
<keyword evidence="2" id="KW-0808">Transferase</keyword>
<accession>A0A176QEW8</accession>
<feature type="region of interest" description="Disordered" evidence="1">
    <location>
        <begin position="1"/>
        <end position="25"/>
    </location>
</feature>
<evidence type="ECO:0000256" key="1">
    <source>
        <dbReference type="SAM" id="MobiDB-lite"/>
    </source>
</evidence>
<organism evidence="2 3">
    <name type="scientific">Janibacter melonis</name>
    <dbReference type="NCBI Taxonomy" id="262209"/>
    <lineage>
        <taxon>Bacteria</taxon>
        <taxon>Bacillati</taxon>
        <taxon>Actinomycetota</taxon>
        <taxon>Actinomycetes</taxon>
        <taxon>Micrococcales</taxon>
        <taxon>Intrasporangiaceae</taxon>
        <taxon>Janibacter</taxon>
    </lineage>
</organism>
<keyword evidence="2" id="KW-0489">Methyltransferase</keyword>
<protein>
    <submittedName>
        <fullName evidence="2">Methylase</fullName>
    </submittedName>
</protein>
<dbReference type="STRING" id="262209.AWH69_00515"/>
<reference evidence="2 3" key="1">
    <citation type="submission" date="2016-01" db="EMBL/GenBank/DDBJ databases">
        <title>Janibacter melonis strain CD11_4 genome sequencing and assembly.</title>
        <authorList>
            <person name="Nair G.R."/>
            <person name="Kaur G."/>
            <person name="Chander A.M."/>
            <person name="Mayilraj S."/>
        </authorList>
    </citation>
    <scope>NUCLEOTIDE SEQUENCE [LARGE SCALE GENOMIC DNA]</scope>
    <source>
        <strain evidence="2 3">CD11-4</strain>
    </source>
</reference>
<dbReference type="EMBL" id="LQZG01000001">
    <property type="protein sequence ID" value="OAB88335.1"/>
    <property type="molecule type" value="Genomic_DNA"/>
</dbReference>
<proteinExistence type="predicted"/>
<evidence type="ECO:0000313" key="3">
    <source>
        <dbReference type="Proteomes" id="UP000076976"/>
    </source>
</evidence>
<dbReference type="Gene3D" id="3.40.50.150">
    <property type="entry name" value="Vaccinia Virus protein VP39"/>
    <property type="match status" value="1"/>
</dbReference>